<proteinExistence type="predicted"/>
<dbReference type="Proteomes" id="UP000275137">
    <property type="component" value="Unassembled WGS sequence"/>
</dbReference>
<evidence type="ECO:0000313" key="2">
    <source>
        <dbReference type="Proteomes" id="UP000275137"/>
    </source>
</evidence>
<protein>
    <submittedName>
        <fullName evidence="1">Uncharacterized protein</fullName>
    </submittedName>
</protein>
<dbReference type="EMBL" id="RJVP01000001">
    <property type="protein sequence ID" value="ROH88441.1"/>
    <property type="molecule type" value="Genomic_DNA"/>
</dbReference>
<organism evidence="1 2">
    <name type="scientific">Pseudomethylobacillus aquaticus</name>
    <dbReference type="NCBI Taxonomy" id="2676064"/>
    <lineage>
        <taxon>Bacteria</taxon>
        <taxon>Pseudomonadati</taxon>
        <taxon>Pseudomonadota</taxon>
        <taxon>Betaproteobacteria</taxon>
        <taxon>Nitrosomonadales</taxon>
        <taxon>Methylophilaceae</taxon>
        <taxon>Pseudomethylobacillus</taxon>
    </lineage>
</organism>
<name>A0A3N0V742_9PROT</name>
<gene>
    <name evidence="1" type="ORF">ED236_03035</name>
</gene>
<accession>A0A3N0V742</accession>
<keyword evidence="2" id="KW-1185">Reference proteome</keyword>
<dbReference type="AlphaFoldDB" id="A0A3N0V742"/>
<reference evidence="1 2" key="1">
    <citation type="submission" date="2018-10" db="EMBL/GenBank/DDBJ databases">
        <authorList>
            <person name="Chen W.-M."/>
        </authorList>
    </citation>
    <scope>NUCLEOTIDE SEQUENCE [LARGE SCALE GENOMIC DNA]</scope>
    <source>
        <strain evidence="1 2">H-5</strain>
    </source>
</reference>
<sequence>MSITLGLAMAPSAQAADSNDMLVYISPKEFTHSYRLSEYYNRDFWYSQATYVEPLAKEKFGKEFGSVGMCRGLETGKTLVWLKPSMFYNPLMRVFYSRVTANVYASDGQPLATFVSRAEQPGFLGYAPQRNIDTAYSEAMEGLVKMIKADSKVQAALSTPLAAEAPKAPCANIALITPIAAPFALDLQY</sequence>
<comment type="caution">
    <text evidence="1">The sequence shown here is derived from an EMBL/GenBank/DDBJ whole genome shotgun (WGS) entry which is preliminary data.</text>
</comment>
<evidence type="ECO:0000313" key="1">
    <source>
        <dbReference type="EMBL" id="ROH88441.1"/>
    </source>
</evidence>